<organism evidence="2 3">
    <name type="scientific">Aquibium pacificus</name>
    <dbReference type="NCBI Taxonomy" id="3153579"/>
    <lineage>
        <taxon>Bacteria</taxon>
        <taxon>Pseudomonadati</taxon>
        <taxon>Pseudomonadota</taxon>
        <taxon>Alphaproteobacteria</taxon>
        <taxon>Hyphomicrobiales</taxon>
        <taxon>Phyllobacteriaceae</taxon>
        <taxon>Aquibium</taxon>
    </lineage>
</organism>
<protein>
    <submittedName>
        <fullName evidence="2">GNAT family N-acetyltransferase</fullName>
    </submittedName>
</protein>
<sequence>MRALRTQRLILRNWEDRDRELFFRINSDDAVMTFFPFRRSRQEADDFMERLRARIAAQGYGFTALELAATGQAIGFAGLNPAGLEPVLPADTIEIGWRLAPEFWGKGLVTEAGEALLAFGFEELDLDEVVSFAVWNNDRSTAVMRRLGMRPDAARDFDHPKVPDTHPHLKRHIFYGLTRSAWRERKKAAR</sequence>
<dbReference type="PROSITE" id="PS51186">
    <property type="entry name" value="GNAT"/>
    <property type="match status" value="1"/>
</dbReference>
<dbReference type="InterPro" id="IPR016181">
    <property type="entry name" value="Acyl_CoA_acyltransferase"/>
</dbReference>
<feature type="domain" description="N-acetyltransferase" evidence="1">
    <location>
        <begin position="9"/>
        <end position="180"/>
    </location>
</feature>
<accession>A0ABV3SH25</accession>
<keyword evidence="3" id="KW-1185">Reference proteome</keyword>
<dbReference type="PANTHER" id="PTHR43792:SF1">
    <property type="entry name" value="N-ACETYLTRANSFERASE DOMAIN-CONTAINING PROTEIN"/>
    <property type="match status" value="1"/>
</dbReference>
<dbReference type="SUPFAM" id="SSF55729">
    <property type="entry name" value="Acyl-CoA N-acyltransferases (Nat)"/>
    <property type="match status" value="1"/>
</dbReference>
<dbReference type="PANTHER" id="PTHR43792">
    <property type="entry name" value="GNAT FAMILY, PUTATIVE (AFU_ORTHOLOGUE AFUA_3G00765)-RELATED-RELATED"/>
    <property type="match status" value="1"/>
</dbReference>
<comment type="caution">
    <text evidence="2">The sequence shown here is derived from an EMBL/GenBank/DDBJ whole genome shotgun (WGS) entry which is preliminary data.</text>
</comment>
<dbReference type="Pfam" id="PF13302">
    <property type="entry name" value="Acetyltransf_3"/>
    <property type="match status" value="1"/>
</dbReference>
<dbReference type="InterPro" id="IPR000182">
    <property type="entry name" value="GNAT_dom"/>
</dbReference>
<name>A0ABV3SH25_9HYPH</name>
<gene>
    <name evidence="2" type="ORF">ABGN05_05915</name>
</gene>
<dbReference type="Gene3D" id="3.40.630.30">
    <property type="match status" value="1"/>
</dbReference>
<dbReference type="Proteomes" id="UP001556692">
    <property type="component" value="Unassembled WGS sequence"/>
</dbReference>
<dbReference type="EMBL" id="JBDPGJ010000001">
    <property type="protein sequence ID" value="MEX0405196.1"/>
    <property type="molecule type" value="Genomic_DNA"/>
</dbReference>
<dbReference type="InterPro" id="IPR051531">
    <property type="entry name" value="N-acetyltransferase"/>
</dbReference>
<evidence type="ECO:0000259" key="1">
    <source>
        <dbReference type="PROSITE" id="PS51186"/>
    </source>
</evidence>
<dbReference type="RefSeq" id="WP_367953039.1">
    <property type="nucleotide sequence ID" value="NZ_JBDPGJ010000001.1"/>
</dbReference>
<evidence type="ECO:0000313" key="3">
    <source>
        <dbReference type="Proteomes" id="UP001556692"/>
    </source>
</evidence>
<proteinExistence type="predicted"/>
<reference evidence="2 3" key="1">
    <citation type="submission" date="2024-05" db="EMBL/GenBank/DDBJ databases">
        <authorList>
            <person name="Jiang F."/>
        </authorList>
    </citation>
    <scope>NUCLEOTIDE SEQUENCE [LARGE SCALE GENOMIC DNA]</scope>
    <source>
        <strain evidence="2 3">LZ166</strain>
    </source>
</reference>
<evidence type="ECO:0000313" key="2">
    <source>
        <dbReference type="EMBL" id="MEX0405196.1"/>
    </source>
</evidence>